<evidence type="ECO:0000256" key="1">
    <source>
        <dbReference type="SAM" id="MobiDB-lite"/>
    </source>
</evidence>
<dbReference type="Pfam" id="PF14303">
    <property type="entry name" value="NAM-associated"/>
    <property type="match status" value="1"/>
</dbReference>
<proteinExistence type="predicted"/>
<name>A0A833SZB5_PHYIN</name>
<evidence type="ECO:0000313" key="3">
    <source>
        <dbReference type="EMBL" id="KAF4034334.1"/>
    </source>
</evidence>
<comment type="caution">
    <text evidence="3">The sequence shown here is derived from an EMBL/GenBank/DDBJ whole genome shotgun (WGS) entry which is preliminary data.</text>
</comment>
<feature type="region of interest" description="Disordered" evidence="1">
    <location>
        <begin position="144"/>
        <end position="178"/>
    </location>
</feature>
<evidence type="ECO:0000259" key="2">
    <source>
        <dbReference type="Pfam" id="PF14303"/>
    </source>
</evidence>
<feature type="region of interest" description="Disordered" evidence="1">
    <location>
        <begin position="1"/>
        <end position="23"/>
    </location>
</feature>
<organism evidence="3 4">
    <name type="scientific">Phytophthora infestans</name>
    <name type="common">Potato late blight agent</name>
    <name type="synonym">Botrytis infestans</name>
    <dbReference type="NCBI Taxonomy" id="4787"/>
    <lineage>
        <taxon>Eukaryota</taxon>
        <taxon>Sar</taxon>
        <taxon>Stramenopiles</taxon>
        <taxon>Oomycota</taxon>
        <taxon>Peronosporomycetes</taxon>
        <taxon>Peronosporales</taxon>
        <taxon>Peronosporaceae</taxon>
        <taxon>Phytophthora</taxon>
    </lineage>
</organism>
<dbReference type="AlphaFoldDB" id="A0A833SZB5"/>
<feature type="domain" description="No apical meristem-associated C-terminal" evidence="2">
    <location>
        <begin position="144"/>
        <end position="238"/>
    </location>
</feature>
<evidence type="ECO:0000313" key="4">
    <source>
        <dbReference type="Proteomes" id="UP000602510"/>
    </source>
</evidence>
<accession>A0A833SZB5</accession>
<dbReference type="Proteomes" id="UP000602510">
    <property type="component" value="Unassembled WGS sequence"/>
</dbReference>
<protein>
    <submittedName>
        <fullName evidence="3">No apical meristem-associated C-terminal domain</fullName>
    </submittedName>
</protein>
<reference evidence="3" key="1">
    <citation type="submission" date="2020-04" db="EMBL/GenBank/DDBJ databases">
        <title>Hybrid Assembly of Korean Phytophthora infestans isolates.</title>
        <authorList>
            <person name="Prokchorchik M."/>
            <person name="Lee Y."/>
            <person name="Seo J."/>
            <person name="Cho J.-H."/>
            <person name="Park Y.-E."/>
            <person name="Jang D.-C."/>
            <person name="Im J.-S."/>
            <person name="Choi J.-G."/>
            <person name="Park H.-J."/>
            <person name="Lee G.-B."/>
            <person name="Lee Y.-G."/>
            <person name="Hong S.-Y."/>
            <person name="Cho K."/>
            <person name="Sohn K.H."/>
        </authorList>
    </citation>
    <scope>NUCLEOTIDE SEQUENCE</scope>
    <source>
        <strain evidence="3">KR_1_A1</strain>
    </source>
</reference>
<feature type="compositionally biased region" description="Polar residues" evidence="1">
    <location>
        <begin position="9"/>
        <end position="23"/>
    </location>
</feature>
<dbReference type="PANTHER" id="PTHR45125">
    <property type="entry name" value="F21J9.4-RELATED"/>
    <property type="match status" value="1"/>
</dbReference>
<keyword evidence="4" id="KW-1185">Reference proteome</keyword>
<dbReference type="EMBL" id="WSZM01000372">
    <property type="protein sequence ID" value="KAF4034334.1"/>
    <property type="molecule type" value="Genomic_DNA"/>
</dbReference>
<sequence>MRPRLARIASSSLSEQPQNTETLSGKVALRASMPRGSNFVEEEEIQLCMSYLKISEDPRTGTDQSSATFWKRIHEHFTAARLAFSAAMDKVERRSGASFGDEIQGAQQIYMRMEDRDGVTATKPFKLLHCWRILRSEPLWTSVRNSQGTTTGGDAINSESTARGARPQGRKASKEEAKAVASTSSSIAELAKANAEIAAASKKRARAIQDACDVALFTVCLDELDPDSRRFFELRRRQVLGRLERSHASSRETVVAEVSVLDRSGDGCDDQDDTALGVYTATA</sequence>
<dbReference type="PANTHER" id="PTHR45125:SF3">
    <property type="entry name" value="NO-APICAL-MERISTEM-ASSOCIATED CARBOXY-TERMINAL DOMAIN PROTEIN"/>
    <property type="match status" value="1"/>
</dbReference>
<gene>
    <name evidence="3" type="ORF">GN244_ATG13722</name>
</gene>
<dbReference type="InterPro" id="IPR029466">
    <property type="entry name" value="NAM-associated_C"/>
</dbReference>